<organism evidence="2">
    <name type="scientific">Rhipicephalus microplus</name>
    <name type="common">Cattle tick</name>
    <name type="synonym">Boophilus microplus</name>
    <dbReference type="NCBI Taxonomy" id="6941"/>
    <lineage>
        <taxon>Eukaryota</taxon>
        <taxon>Metazoa</taxon>
        <taxon>Ecdysozoa</taxon>
        <taxon>Arthropoda</taxon>
        <taxon>Chelicerata</taxon>
        <taxon>Arachnida</taxon>
        <taxon>Acari</taxon>
        <taxon>Parasitiformes</taxon>
        <taxon>Ixodida</taxon>
        <taxon>Ixodoidea</taxon>
        <taxon>Ixodidae</taxon>
        <taxon>Rhipicephalinae</taxon>
        <taxon>Rhipicephalus</taxon>
        <taxon>Boophilus</taxon>
    </lineage>
</organism>
<feature type="chain" id="PRO_5026681833" evidence="1">
    <location>
        <begin position="23"/>
        <end position="221"/>
    </location>
</feature>
<name>A0A6M2CHG9_RHIMP</name>
<dbReference type="VEuPathDB" id="VectorBase:LOC119160847"/>
<accession>A0A6M2CHG9</accession>
<dbReference type="InterPro" id="IPR038602">
    <property type="entry name" value="Mite_allergen_7_sf"/>
</dbReference>
<evidence type="ECO:0000313" key="2">
    <source>
        <dbReference type="EMBL" id="NOV32802.1"/>
    </source>
</evidence>
<dbReference type="EMBL" id="GHWJ01000065">
    <property type="protein sequence ID" value="NOV32802.1"/>
    <property type="molecule type" value="Transcribed_RNA"/>
</dbReference>
<dbReference type="InterPro" id="IPR020234">
    <property type="entry name" value="Mite_allergen_group-7"/>
</dbReference>
<feature type="signal peptide" evidence="1">
    <location>
        <begin position="1"/>
        <end position="22"/>
    </location>
</feature>
<dbReference type="AlphaFoldDB" id="A0A6M2CHG9"/>
<sequence>MHFPKAVLLTSLLVTFTYGSSATTHEPKVDTFTKMLRLGTTYLKLDPMALPDQVFDFMFFGRILLLKGSVAGLGSVSRTGANIIRAENGTFSASVDVGTEQLYVNYTAMITAATFNHLVAYMSASVKATRMTLTLNQSPAGELQLAGFKLLKFDGLDVTLEAVKYGDFLINAIINAATTMFKSVLKAKTEEMIAQHIRSSLKDINNLMSELALNEKKALIA</sequence>
<reference evidence="2" key="1">
    <citation type="submission" date="2019-09" db="EMBL/GenBank/DDBJ databases">
        <title>Organ-specific transcriptomic study of the physiology of the cattle tick, Rhipicephalus microplus.</title>
        <authorList>
            <person name="Tirloni L."/>
            <person name="Braz G."/>
            <person name="Gandara A.C.P."/>
            <person name="Sabadin G.A."/>
            <person name="da Silva R.M."/>
            <person name="Guizzo M.G."/>
            <person name="Machado J.A."/>
            <person name="Costa E.P."/>
            <person name="Gomes H.F."/>
            <person name="Moraes J."/>
            <person name="Mota M.B.S."/>
            <person name="Mesquita R.D."/>
            <person name="Alvarenga P.H."/>
            <person name="Alves F."/>
            <person name="Seixas A."/>
            <person name="da Fonseca R.N."/>
            <person name="Fogaca A."/>
            <person name="Logullo C."/>
            <person name="Tanaka A."/>
            <person name="Daffre S."/>
            <person name="Termignoni C."/>
            <person name="Vaz I.S.Jr."/>
            <person name="Oliveira P.L."/>
            <person name="Ribeiro J.M."/>
        </authorList>
    </citation>
    <scope>NUCLEOTIDE SEQUENCE</scope>
    <source>
        <strain evidence="2">Porto Alegre</strain>
    </source>
</reference>
<proteinExistence type="predicted"/>
<protein>
    <submittedName>
        <fullName evidence="2">Putative conserved secreted protein midgut overexpressed</fullName>
    </submittedName>
</protein>
<dbReference type="OrthoDB" id="6487805at2759"/>
<dbReference type="Gene3D" id="3.15.10.50">
    <property type="match status" value="1"/>
</dbReference>
<keyword evidence="1" id="KW-0732">Signal</keyword>
<dbReference type="Pfam" id="PF16984">
    <property type="entry name" value="Grp7_allergen"/>
    <property type="match status" value="1"/>
</dbReference>
<evidence type="ECO:0000256" key="1">
    <source>
        <dbReference type="SAM" id="SignalP"/>
    </source>
</evidence>